<dbReference type="Gene3D" id="3.20.20.140">
    <property type="entry name" value="Metal-dependent hydrolases"/>
    <property type="match status" value="1"/>
</dbReference>
<dbReference type="CDD" id="cd01297">
    <property type="entry name" value="D-aminoacylase"/>
    <property type="match status" value="1"/>
</dbReference>
<keyword evidence="2" id="KW-0378">Hydrolase</keyword>
<accession>A0A170PS42</accession>
<dbReference type="PANTHER" id="PTHR11647">
    <property type="entry name" value="HYDRANTOINASE/DIHYDROPYRIMIDINASE FAMILY MEMBER"/>
    <property type="match status" value="1"/>
</dbReference>
<name>A0A170PS42_9ZZZZ</name>
<protein>
    <submittedName>
        <fullName evidence="2">D-aminoacylase</fullName>
        <ecNumber evidence="2">3.5.1.81</ecNumber>
    </submittedName>
</protein>
<reference evidence="2" key="1">
    <citation type="submission" date="2015-10" db="EMBL/GenBank/DDBJ databases">
        <authorList>
            <person name="Gilbert D.G."/>
        </authorList>
    </citation>
    <scope>NUCLEOTIDE SEQUENCE</scope>
</reference>
<dbReference type="Gene3D" id="3.30.1490.130">
    <property type="entry name" value="D-aminoacylase. Domain 3"/>
    <property type="match status" value="1"/>
</dbReference>
<dbReference type="GO" id="GO:0016812">
    <property type="term" value="F:hydrolase activity, acting on carbon-nitrogen (but not peptide) bonds, in cyclic amides"/>
    <property type="evidence" value="ECO:0007669"/>
    <property type="project" value="TreeGrafter"/>
</dbReference>
<feature type="domain" description="Amidohydrolase 3" evidence="1">
    <location>
        <begin position="314"/>
        <end position="465"/>
    </location>
</feature>
<dbReference type="InterPro" id="IPR050378">
    <property type="entry name" value="Metallo-dep_Hydrolases_sf"/>
</dbReference>
<dbReference type="InterPro" id="IPR023100">
    <property type="entry name" value="D-aminoacylase_insert_dom_sf"/>
</dbReference>
<dbReference type="EC" id="3.5.1.81" evidence="2"/>
<feature type="domain" description="Amidohydrolase 3" evidence="1">
    <location>
        <begin position="51"/>
        <end position="255"/>
    </location>
</feature>
<dbReference type="InterPro" id="IPR032466">
    <property type="entry name" value="Metal_Hydrolase"/>
</dbReference>
<organism evidence="2">
    <name type="scientific">hydrothermal vent metagenome</name>
    <dbReference type="NCBI Taxonomy" id="652676"/>
    <lineage>
        <taxon>unclassified sequences</taxon>
        <taxon>metagenomes</taxon>
        <taxon>ecological metagenomes</taxon>
    </lineage>
</organism>
<evidence type="ECO:0000259" key="1">
    <source>
        <dbReference type="Pfam" id="PF07969"/>
    </source>
</evidence>
<dbReference type="PANTHER" id="PTHR11647:SF1">
    <property type="entry name" value="COLLAPSIN RESPONSE MEDIATOR PROTEIN"/>
    <property type="match status" value="1"/>
</dbReference>
<gene>
    <name evidence="2" type="ORF">MGWOODY_XGa805</name>
</gene>
<dbReference type="EMBL" id="CZRL01000104">
    <property type="protein sequence ID" value="CUS54482.1"/>
    <property type="molecule type" value="Genomic_DNA"/>
</dbReference>
<evidence type="ECO:0000313" key="2">
    <source>
        <dbReference type="EMBL" id="CUS54482.1"/>
    </source>
</evidence>
<dbReference type="SUPFAM" id="SSF51556">
    <property type="entry name" value="Metallo-dependent hydrolases"/>
    <property type="match status" value="1"/>
</dbReference>
<dbReference type="GO" id="GO:0005829">
    <property type="term" value="C:cytosol"/>
    <property type="evidence" value="ECO:0007669"/>
    <property type="project" value="TreeGrafter"/>
</dbReference>
<dbReference type="InterPro" id="IPR013108">
    <property type="entry name" value="Amidohydro_3"/>
</dbReference>
<dbReference type="GO" id="GO:0047420">
    <property type="term" value="F:N-acyl-D-amino-acid deacylase activity"/>
    <property type="evidence" value="ECO:0007669"/>
    <property type="project" value="UniProtKB-EC"/>
</dbReference>
<dbReference type="Pfam" id="PF07969">
    <property type="entry name" value="Amidohydro_3"/>
    <property type="match status" value="2"/>
</dbReference>
<dbReference type="Gene3D" id="2.30.40.10">
    <property type="entry name" value="Urease, subunit C, domain 1"/>
    <property type="match status" value="1"/>
</dbReference>
<sequence>MNKTLDRCDLLITGGQVIDGTGCPAITADVAVQGDRIIAVGDLTVEKADAVIDAQGKVITPGFIDVHTHDDRLLLSNSEVTPKLSQGVTTVVVGNCGVSLSPWLSDRAPPPPLDLVFPDGKNGAHFSTFESYSTELARRPAAINALPLIGHSTLRCGAMDRLDRPATQAEIEQMRTLLRESLAAGAGGFSTGLFYPPNKAAPAAEVEALARELPAFQGVYATHMRNEGDQLFESLDETFDTARRAGCPVVVSHHKCQSKAVWGRSAESLARIEAAAAEQPVGFDVYPYVAGSTVLLEEMIEPSRRIIVSWSAAVPDAGGRDLADIATEWSCSLAQAMARLQPGGGIYFCMEEEDVERILAHPMGMIGSDGIPHDKHPHPRLWGTFPRVLGHYSRDRQLFPLEEAVRKMTGLSAQTFGLTDRGVLEAEAFADLVVFDRSRISDSATFEQPTLAAAGIVCVIVNGAIAWQGGAGTGSRTGRLLKNPRSTEND</sequence>
<dbReference type="InterPro" id="IPR011059">
    <property type="entry name" value="Metal-dep_hydrolase_composite"/>
</dbReference>
<dbReference type="SUPFAM" id="SSF51338">
    <property type="entry name" value="Composite domain of metallo-dependent hydrolases"/>
    <property type="match status" value="1"/>
</dbReference>
<dbReference type="AlphaFoldDB" id="A0A170PS42"/>
<proteinExistence type="predicted"/>